<protein>
    <submittedName>
        <fullName evidence="4">Fic family protein</fullName>
    </submittedName>
</protein>
<comment type="caution">
    <text evidence="4">The sequence shown here is derived from an EMBL/GenBank/DDBJ whole genome shotgun (WGS) entry which is preliminary data.</text>
</comment>
<evidence type="ECO:0000313" key="5">
    <source>
        <dbReference type="Proteomes" id="UP001431532"/>
    </source>
</evidence>
<evidence type="ECO:0000259" key="3">
    <source>
        <dbReference type="PROSITE" id="PS51459"/>
    </source>
</evidence>
<dbReference type="Proteomes" id="UP001431532">
    <property type="component" value="Unassembled WGS sequence"/>
</dbReference>
<dbReference type="RefSeq" id="WP_282839297.1">
    <property type="nucleotide sequence ID" value="NZ_JASCXW010000012.1"/>
</dbReference>
<evidence type="ECO:0000256" key="2">
    <source>
        <dbReference type="PIRSR" id="PIRSR640198-3"/>
    </source>
</evidence>
<evidence type="ECO:0000313" key="4">
    <source>
        <dbReference type="EMBL" id="MDI6452873.1"/>
    </source>
</evidence>
<dbReference type="InterPro" id="IPR003812">
    <property type="entry name" value="Fido"/>
</dbReference>
<feature type="site" description="Important for autoinhibition of adenylyltransferase activity" evidence="2">
    <location>
        <position position="44"/>
    </location>
</feature>
<dbReference type="EMBL" id="JASCXW010000012">
    <property type="protein sequence ID" value="MDI6452873.1"/>
    <property type="molecule type" value="Genomic_DNA"/>
</dbReference>
<dbReference type="Pfam" id="PF02661">
    <property type="entry name" value="Fic"/>
    <property type="match status" value="1"/>
</dbReference>
<dbReference type="PANTHER" id="PTHR13504:SF38">
    <property type="entry name" value="FIDO DOMAIN-CONTAINING PROTEIN"/>
    <property type="match status" value="1"/>
</dbReference>
<keyword evidence="5" id="KW-1185">Reference proteome</keyword>
<feature type="active site" evidence="1">
    <location>
        <position position="169"/>
    </location>
</feature>
<proteinExistence type="predicted"/>
<dbReference type="AlphaFoldDB" id="A0AAW6U4G2"/>
<dbReference type="PANTHER" id="PTHR13504">
    <property type="entry name" value="FIDO DOMAIN-CONTAINING PROTEIN DDB_G0283145"/>
    <property type="match status" value="1"/>
</dbReference>
<gene>
    <name evidence="4" type="ORF">QJ521_04795</name>
</gene>
<dbReference type="InterPro" id="IPR036597">
    <property type="entry name" value="Fido-like_dom_sf"/>
</dbReference>
<dbReference type="SUPFAM" id="SSF140931">
    <property type="entry name" value="Fic-like"/>
    <property type="match status" value="1"/>
</dbReference>
<dbReference type="PROSITE" id="PS51459">
    <property type="entry name" value="FIDO"/>
    <property type="match status" value="1"/>
</dbReference>
<name>A0AAW6U4G2_9MOLU</name>
<organism evidence="4 5">
    <name type="scientific">Peloplasma aerotolerans</name>
    <dbReference type="NCBI Taxonomy" id="3044389"/>
    <lineage>
        <taxon>Bacteria</taxon>
        <taxon>Bacillati</taxon>
        <taxon>Mycoplasmatota</taxon>
        <taxon>Mollicutes</taxon>
        <taxon>Acholeplasmatales</taxon>
        <taxon>Acholeplasmataceae</taxon>
        <taxon>Peloplasma</taxon>
    </lineage>
</organism>
<dbReference type="Gene3D" id="1.10.3290.10">
    <property type="entry name" value="Fido-like domain"/>
    <property type="match status" value="1"/>
</dbReference>
<accession>A0AAW6U4G2</accession>
<evidence type="ECO:0000256" key="1">
    <source>
        <dbReference type="PIRSR" id="PIRSR640198-1"/>
    </source>
</evidence>
<dbReference type="InterPro" id="IPR040198">
    <property type="entry name" value="Fido_containing"/>
</dbReference>
<sequence>MEKDLLEVERQHLRNVVKDCDPKQLEEVEKRFALLYTYDAVGMEGHNRIPYEDVKRLSQAKALLEYSEREQKEILNHLKAFEFVVKEAKATHEFNEEKLKDIHEMLVEGIFQGGVYRNVNINIFGASHQPPDYIKVYDRMNKFFNNLNHFEGNILEKATYAHASIAKIHPFVDANGRLAKLVLNYFLMKGDYLPITVPLESRETYIEKLEAFKSEKDLKPLVNFFKALLIKRYEEELKELDL</sequence>
<reference evidence="4" key="1">
    <citation type="submission" date="2023-05" db="EMBL/GenBank/DDBJ databases">
        <title>Mariniplasma microaerophilum sp. nov., a novel anaerobic mollicute isolated from terrestrial mud volcano, Taman Peninsula, Russia.</title>
        <authorList>
            <person name="Khomyakova M.A."/>
            <person name="Merkel A.Y."/>
            <person name="Slobodkin A.I."/>
        </authorList>
    </citation>
    <scope>NUCLEOTIDE SEQUENCE</scope>
    <source>
        <strain evidence="4">M4Ah</strain>
    </source>
</reference>
<feature type="domain" description="Fido" evidence="3">
    <location>
        <begin position="94"/>
        <end position="227"/>
    </location>
</feature>